<keyword evidence="3" id="KW-1185">Reference proteome</keyword>
<evidence type="ECO:0000256" key="1">
    <source>
        <dbReference type="SAM" id="MobiDB-lite"/>
    </source>
</evidence>
<feature type="region of interest" description="Disordered" evidence="1">
    <location>
        <begin position="28"/>
        <end position="56"/>
    </location>
</feature>
<gene>
    <name evidence="2" type="ORF">LRX75_09790</name>
</gene>
<dbReference type="AlphaFoldDB" id="A0A9X1NTC8"/>
<comment type="caution">
    <text evidence="2">The sequence shown here is derived from an EMBL/GenBank/DDBJ whole genome shotgun (WGS) entry which is preliminary data.</text>
</comment>
<name>A0A9X1NTC8_9HYPH</name>
<organism evidence="2 3">
    <name type="scientific">Rhizobium quercicola</name>
    <dbReference type="NCBI Taxonomy" id="2901226"/>
    <lineage>
        <taxon>Bacteria</taxon>
        <taxon>Pseudomonadati</taxon>
        <taxon>Pseudomonadota</taxon>
        <taxon>Alphaproteobacteria</taxon>
        <taxon>Hyphomicrobiales</taxon>
        <taxon>Rhizobiaceae</taxon>
        <taxon>Rhizobium/Agrobacterium group</taxon>
        <taxon>Rhizobium</taxon>
    </lineage>
</organism>
<dbReference type="RefSeq" id="WP_231813857.1">
    <property type="nucleotide sequence ID" value="NZ_JAJOZR010000005.1"/>
</dbReference>
<evidence type="ECO:0000313" key="3">
    <source>
        <dbReference type="Proteomes" id="UP001139089"/>
    </source>
</evidence>
<dbReference type="Proteomes" id="UP001139089">
    <property type="component" value="Unassembled WGS sequence"/>
</dbReference>
<dbReference type="EMBL" id="JAJOZR010000005">
    <property type="protein sequence ID" value="MCD7109339.1"/>
    <property type="molecule type" value="Genomic_DNA"/>
</dbReference>
<reference evidence="2" key="1">
    <citation type="submission" date="2021-12" db="EMBL/GenBank/DDBJ databases">
        <authorList>
            <person name="Li Y."/>
        </authorList>
    </citation>
    <scope>NUCLEOTIDE SEQUENCE</scope>
    <source>
        <strain evidence="2">DKSPLA3</strain>
    </source>
</reference>
<accession>A0A9X1NTC8</accession>
<sequence length="69" mass="7630">MMAILKSSIEAFRSNGFPGIGAGAAQTRISLGEREVSERSGQETDGDERRSSHRSEEMFYWGMAGGPWY</sequence>
<feature type="compositionally biased region" description="Basic and acidic residues" evidence="1">
    <location>
        <begin position="31"/>
        <end position="56"/>
    </location>
</feature>
<protein>
    <submittedName>
        <fullName evidence="2">Uncharacterized protein</fullName>
    </submittedName>
</protein>
<evidence type="ECO:0000313" key="2">
    <source>
        <dbReference type="EMBL" id="MCD7109339.1"/>
    </source>
</evidence>
<proteinExistence type="predicted"/>